<name>A0A2T4Q3M9_STAWA</name>
<dbReference type="Proteomes" id="UP000240717">
    <property type="component" value="Unassembled WGS sequence"/>
</dbReference>
<dbReference type="EMBL" id="PZEV01000002">
    <property type="protein sequence ID" value="PTI52540.1"/>
    <property type="molecule type" value="Genomic_DNA"/>
</dbReference>
<feature type="compositionally biased region" description="Low complexity" evidence="1">
    <location>
        <begin position="180"/>
        <end position="189"/>
    </location>
</feature>
<dbReference type="Pfam" id="PF05656">
    <property type="entry name" value="DUF805"/>
    <property type="match status" value="1"/>
</dbReference>
<dbReference type="PANTHER" id="PTHR34980:SF2">
    <property type="entry name" value="INNER MEMBRANE PROTEIN YHAH-RELATED"/>
    <property type="match status" value="1"/>
</dbReference>
<evidence type="ECO:0000313" key="3">
    <source>
        <dbReference type="EMBL" id="PTI52540.1"/>
    </source>
</evidence>
<keyword evidence="2" id="KW-0812">Transmembrane</keyword>
<evidence type="ECO:0000256" key="1">
    <source>
        <dbReference type="SAM" id="MobiDB-lite"/>
    </source>
</evidence>
<proteinExistence type="predicted"/>
<feature type="region of interest" description="Disordered" evidence="1">
    <location>
        <begin position="167"/>
        <end position="189"/>
    </location>
</feature>
<keyword evidence="2" id="KW-0472">Membrane</keyword>
<dbReference type="GO" id="GO:0005886">
    <property type="term" value="C:plasma membrane"/>
    <property type="evidence" value="ECO:0007669"/>
    <property type="project" value="TreeGrafter"/>
</dbReference>
<feature type="transmembrane region" description="Helical" evidence="2">
    <location>
        <begin position="35"/>
        <end position="60"/>
    </location>
</feature>
<dbReference type="InterPro" id="IPR008523">
    <property type="entry name" value="DUF805"/>
</dbReference>
<reference evidence="3 4" key="1">
    <citation type="journal article" date="2016" name="Front. Microbiol.">
        <title>Comprehensive Phylogenetic Analysis of Bovine Non-aureus Staphylococci Species Based on Whole-Genome Sequencing.</title>
        <authorList>
            <person name="Naushad S."/>
            <person name="Barkema H.W."/>
            <person name="Luby C."/>
            <person name="Condas L.A."/>
            <person name="Nobrega D.B."/>
            <person name="Carson D.A."/>
            <person name="De Buck J."/>
        </authorList>
    </citation>
    <scope>NUCLEOTIDE SEQUENCE [LARGE SCALE GENOMIC DNA]</scope>
    <source>
        <strain evidence="3 4">SNUC 2993</strain>
    </source>
</reference>
<protein>
    <submittedName>
        <fullName evidence="3">DUF805 domain-containing protein</fullName>
    </submittedName>
</protein>
<accession>A0A2T4Q3M9</accession>
<feature type="transmembrane region" description="Helical" evidence="2">
    <location>
        <begin position="139"/>
        <end position="162"/>
    </location>
</feature>
<organism evidence="3 4">
    <name type="scientific">Staphylococcus warneri</name>
    <dbReference type="NCBI Taxonomy" id="1292"/>
    <lineage>
        <taxon>Bacteria</taxon>
        <taxon>Bacillati</taxon>
        <taxon>Bacillota</taxon>
        <taxon>Bacilli</taxon>
        <taxon>Bacillales</taxon>
        <taxon>Staphylococcaceae</taxon>
        <taxon>Staphylococcus</taxon>
    </lineage>
</organism>
<evidence type="ECO:0000313" key="4">
    <source>
        <dbReference type="Proteomes" id="UP000240717"/>
    </source>
</evidence>
<dbReference type="AlphaFoldDB" id="A0A2T4Q3M9"/>
<keyword evidence="2" id="KW-1133">Transmembrane helix</keyword>
<feature type="transmembrane region" description="Helical" evidence="2">
    <location>
        <begin position="107"/>
        <end position="127"/>
    </location>
</feature>
<comment type="caution">
    <text evidence="3">The sequence shown here is derived from an EMBL/GenBank/DDBJ whole genome shotgun (WGS) entry which is preliminary data.</text>
</comment>
<evidence type="ECO:0000256" key="2">
    <source>
        <dbReference type="SAM" id="Phobius"/>
    </source>
</evidence>
<dbReference type="RefSeq" id="WP_075778177.1">
    <property type="nucleotide sequence ID" value="NZ_JAIBNN010000002.1"/>
</dbReference>
<sequence>MREKVGFKASFKLFWSNYFNFKGRSRRSEYWFMQLWHLIFMCPAIILMIIGYPSLFLGAFNESSGALGVGIICIFIGTIYILIYSLATIIPNLAILARRFHDTSRSMLIPMIAFVIGVLLNVFNIVINASGLIDNVGVLITYYIIALICLVFGVYNIVVSCLDSKKESNKYGPSPKYEMNEPVNEPNYNPVDKAKLYRNTTNEI</sequence>
<gene>
    <name evidence="3" type="ORF">BU085_01190</name>
</gene>
<dbReference type="PANTHER" id="PTHR34980">
    <property type="entry name" value="INNER MEMBRANE PROTEIN-RELATED-RELATED"/>
    <property type="match status" value="1"/>
</dbReference>
<dbReference type="STRING" id="1194526.A284_02810"/>
<feature type="transmembrane region" description="Helical" evidence="2">
    <location>
        <begin position="66"/>
        <end position="95"/>
    </location>
</feature>